<keyword evidence="3" id="KW-1133">Transmembrane helix</keyword>
<dbReference type="RefSeq" id="WP_045923516.1">
    <property type="nucleotide sequence ID" value="NZ_JBHTHW010000006.1"/>
</dbReference>
<evidence type="ECO:0000313" key="5">
    <source>
        <dbReference type="Proteomes" id="UP000033695"/>
    </source>
</evidence>
<dbReference type="AlphaFoldDB" id="A0A0F4KQ14"/>
<protein>
    <submittedName>
        <fullName evidence="4">Uncharacterized protein</fullName>
    </submittedName>
</protein>
<dbReference type="PATRIC" id="fig|1218508.4.peg.1656"/>
<organism evidence="4 5">
    <name type="scientific">Bombilactobacillus mellis</name>
    <dbReference type="NCBI Taxonomy" id="1218508"/>
    <lineage>
        <taxon>Bacteria</taxon>
        <taxon>Bacillati</taxon>
        <taxon>Bacillota</taxon>
        <taxon>Bacilli</taxon>
        <taxon>Lactobacillales</taxon>
        <taxon>Lactobacillaceae</taxon>
        <taxon>Bombilactobacillus</taxon>
    </lineage>
</organism>
<gene>
    <name evidence="4" type="ORF">JG29_16090</name>
</gene>
<dbReference type="HOGENOM" id="CLU_768907_0_0_9"/>
<accession>A0A0F4KQ14</accession>
<name>A0A0F4KQ14_9LACO</name>
<feature type="transmembrane region" description="Helical" evidence="3">
    <location>
        <begin position="31"/>
        <end position="50"/>
    </location>
</feature>
<feature type="coiled-coil region" evidence="1">
    <location>
        <begin position="287"/>
        <end position="321"/>
    </location>
</feature>
<keyword evidence="5" id="KW-1185">Reference proteome</keyword>
<evidence type="ECO:0000256" key="2">
    <source>
        <dbReference type="SAM" id="MobiDB-lite"/>
    </source>
</evidence>
<keyword evidence="3" id="KW-0472">Membrane</keyword>
<evidence type="ECO:0000256" key="1">
    <source>
        <dbReference type="SAM" id="Coils"/>
    </source>
</evidence>
<dbReference type="STRING" id="1218508.JG29_16090"/>
<evidence type="ECO:0000256" key="3">
    <source>
        <dbReference type="SAM" id="Phobius"/>
    </source>
</evidence>
<dbReference type="OrthoDB" id="2329233at2"/>
<sequence length="351" mass="40230">MPFFKRKSAKKKKGVKSIYKYQTPKDVKESYIMPILLFLGIFLIVVSLVLDRSVTNNYQKKVMASAMKYNEELAIYNGDKNSKGTLTLGHTILSKDGKTLAAEIKYDQTAHENLSSFGSRYRLRLVKRRDNKKNYQLSYGLFGTDGSGVLQIHSNNGFNNQSVIVMIIDAGQLVSSDSLGTDSQVKDTDIDKSITAQLSDNSGGDSSSDLHKESKKLPPIYYVRLNALNAKKSNRNWTNDSQLVRDLFINDNLKKYKKVQEKNEKKLNNGYRTLHEMNMRLKENPKDETAQQNRENLKGDINSLKQEIKKDRNNYKLLKNSSFSKKILDPKQTKYHLFKVHDLRQVDEQKG</sequence>
<proteinExistence type="predicted"/>
<dbReference type="EMBL" id="JXBZ01000015">
    <property type="protein sequence ID" value="KJY48094.1"/>
    <property type="molecule type" value="Genomic_DNA"/>
</dbReference>
<reference evidence="4 5" key="1">
    <citation type="submission" date="2014-12" db="EMBL/GenBank/DDBJ databases">
        <title>Comparative genomics of the lactic acid bacteria isolated from the honey bee gut.</title>
        <authorList>
            <person name="Ellegaard K.M."/>
            <person name="Tamarit D."/>
            <person name="Javelind E."/>
            <person name="Olofsson T."/>
            <person name="Andersson S.G."/>
            <person name="Vasquez A."/>
        </authorList>
    </citation>
    <scope>NUCLEOTIDE SEQUENCE [LARGE SCALE GENOMIC DNA]</scope>
    <source>
        <strain evidence="4 5">Hon2</strain>
    </source>
</reference>
<dbReference type="Proteomes" id="UP000033695">
    <property type="component" value="Unassembled WGS sequence"/>
</dbReference>
<keyword evidence="1" id="KW-0175">Coiled coil</keyword>
<comment type="caution">
    <text evidence="4">The sequence shown here is derived from an EMBL/GenBank/DDBJ whole genome shotgun (WGS) entry which is preliminary data.</text>
</comment>
<feature type="region of interest" description="Disordered" evidence="2">
    <location>
        <begin position="194"/>
        <end position="213"/>
    </location>
</feature>
<evidence type="ECO:0000313" key="4">
    <source>
        <dbReference type="EMBL" id="KJY48094.1"/>
    </source>
</evidence>
<keyword evidence="3" id="KW-0812">Transmembrane</keyword>